<dbReference type="GO" id="GO:0004497">
    <property type="term" value="F:monooxygenase activity"/>
    <property type="evidence" value="ECO:0007669"/>
    <property type="project" value="UniProtKB-KW"/>
</dbReference>
<comment type="caution">
    <text evidence="16">The sequence shown here is derived from an EMBL/GenBank/DDBJ whole genome shotgun (WGS) entry which is preliminary data.</text>
</comment>
<evidence type="ECO:0000256" key="7">
    <source>
        <dbReference type="ARBA" id="ARBA00022824"/>
    </source>
</evidence>
<dbReference type="GO" id="GO:0046872">
    <property type="term" value="F:metal ion binding"/>
    <property type="evidence" value="ECO:0007669"/>
    <property type="project" value="UniProtKB-KW"/>
</dbReference>
<protein>
    <submittedName>
        <fullName evidence="16">Uncharacterized protein</fullName>
    </submittedName>
</protein>
<sequence>MMVLDQLLTGAMVKTALVGLVAGLAVCWLMHWRKTRKLPPGPLSLPFIGHLYLFKSTMIHEEIYKWTKKYGPVLSVAVGPLKFIMVNDIDTALEVLVKKSTDFVNRMSSYSVDIFTDGGKDIAFAQYGPTLRLHRKIASKALRQYMQGKDLEKRVHIALQKGIDILKTEKEPFDPALHVTSMVFSLLFALCFAESHDFQDPEFRRIIHNEDCLNEIFQSGLILEDYIPLLRYFPTKNFKQFNALVKEHKAFLKKKFDEHKDSFDEGNIRDLTDYLIQVRKEAEQEDKEDLLEQLTETHLIQTLSDIFLASFDTSRLTLRFVLFHMAQYPDIQEKVYKEIYEAVGTGRLPGMADRENLGYTEAVLHESMRLATVSPTGLPHIATCATKIGDYEIPKGTMVIINHWALHHDPQKWDEVEKFKPERYLTEGKKLGPKPESWLPFSAGRRLCLGEMVAKPELHLFFAGLIQRFMVKFHDGVVPDLTPKGGMVVLYPPDYKLIFEDRLPKT</sequence>
<evidence type="ECO:0000256" key="4">
    <source>
        <dbReference type="ARBA" id="ARBA00010617"/>
    </source>
</evidence>
<feature type="binding site" description="axial binding residue" evidence="13">
    <location>
        <position position="448"/>
    </location>
    <ligand>
        <name>heme</name>
        <dbReference type="ChEBI" id="CHEBI:30413"/>
    </ligand>
    <ligandPart>
        <name>Fe</name>
        <dbReference type="ChEBI" id="CHEBI:18248"/>
    </ligandPart>
</feature>
<evidence type="ECO:0000256" key="1">
    <source>
        <dbReference type="ARBA" id="ARBA00001971"/>
    </source>
</evidence>
<evidence type="ECO:0000256" key="10">
    <source>
        <dbReference type="ARBA" id="ARBA00023004"/>
    </source>
</evidence>
<dbReference type="PRINTS" id="PR00463">
    <property type="entry name" value="EP450I"/>
</dbReference>
<evidence type="ECO:0000256" key="6">
    <source>
        <dbReference type="ARBA" id="ARBA00022723"/>
    </source>
</evidence>
<dbReference type="EMBL" id="JBJQND010000016">
    <property type="protein sequence ID" value="KAL3846706.1"/>
    <property type="molecule type" value="Genomic_DNA"/>
</dbReference>
<dbReference type="Gene3D" id="1.10.630.10">
    <property type="entry name" value="Cytochrome P450"/>
    <property type="match status" value="1"/>
</dbReference>
<dbReference type="Proteomes" id="UP001634394">
    <property type="component" value="Unassembled WGS sequence"/>
</dbReference>
<evidence type="ECO:0000313" key="16">
    <source>
        <dbReference type="EMBL" id="KAL3846707.1"/>
    </source>
</evidence>
<dbReference type="InterPro" id="IPR017972">
    <property type="entry name" value="Cyt_P450_CS"/>
</dbReference>
<keyword evidence="17" id="KW-1185">Reference proteome</keyword>
<evidence type="ECO:0000256" key="13">
    <source>
        <dbReference type="PIRSR" id="PIRSR602401-1"/>
    </source>
</evidence>
<evidence type="ECO:0000256" key="14">
    <source>
        <dbReference type="RuleBase" id="RU000461"/>
    </source>
</evidence>
<dbReference type="InterPro" id="IPR001128">
    <property type="entry name" value="Cyt_P450"/>
</dbReference>
<dbReference type="Pfam" id="PF00067">
    <property type="entry name" value="p450"/>
    <property type="match status" value="1"/>
</dbReference>
<dbReference type="PROSITE" id="PS00086">
    <property type="entry name" value="CYTOCHROME_P450"/>
    <property type="match status" value="1"/>
</dbReference>
<evidence type="ECO:0000256" key="5">
    <source>
        <dbReference type="ARBA" id="ARBA00022617"/>
    </source>
</evidence>
<organism evidence="16 17">
    <name type="scientific">Sinanodonta woodiana</name>
    <name type="common">Chinese pond mussel</name>
    <name type="synonym">Anodonta woodiana</name>
    <dbReference type="NCBI Taxonomy" id="1069815"/>
    <lineage>
        <taxon>Eukaryota</taxon>
        <taxon>Metazoa</taxon>
        <taxon>Spiralia</taxon>
        <taxon>Lophotrochozoa</taxon>
        <taxon>Mollusca</taxon>
        <taxon>Bivalvia</taxon>
        <taxon>Autobranchia</taxon>
        <taxon>Heteroconchia</taxon>
        <taxon>Palaeoheterodonta</taxon>
        <taxon>Unionida</taxon>
        <taxon>Unionoidea</taxon>
        <taxon>Unionidae</taxon>
        <taxon>Unioninae</taxon>
        <taxon>Sinanodonta</taxon>
    </lineage>
</organism>
<evidence type="ECO:0000256" key="9">
    <source>
        <dbReference type="ARBA" id="ARBA00023002"/>
    </source>
</evidence>
<evidence type="ECO:0000256" key="3">
    <source>
        <dbReference type="ARBA" id="ARBA00004406"/>
    </source>
</evidence>
<keyword evidence="11 14" id="KW-0503">Monooxygenase</keyword>
<proteinExistence type="inferred from homology"/>
<evidence type="ECO:0000313" key="17">
    <source>
        <dbReference type="Proteomes" id="UP001634394"/>
    </source>
</evidence>
<keyword evidence="10 13" id="KW-0408">Iron</keyword>
<keyword evidence="7" id="KW-0256">Endoplasmic reticulum</keyword>
<evidence type="ECO:0000256" key="12">
    <source>
        <dbReference type="ARBA" id="ARBA00023136"/>
    </source>
</evidence>
<keyword evidence="8" id="KW-0492">Microsome</keyword>
<dbReference type="PANTHER" id="PTHR24289">
    <property type="entry name" value="STEROID 17-ALPHA-HYDROXYLASE/17,20 LYASE"/>
    <property type="match status" value="1"/>
</dbReference>
<keyword evidence="15" id="KW-0812">Transmembrane</keyword>
<keyword evidence="15" id="KW-1133">Transmembrane helix</keyword>
<dbReference type="InterPro" id="IPR036396">
    <property type="entry name" value="Cyt_P450_sf"/>
</dbReference>
<dbReference type="InterPro" id="IPR002401">
    <property type="entry name" value="Cyt_P450_E_grp-I"/>
</dbReference>
<dbReference type="AlphaFoldDB" id="A0ABD3UB30"/>
<accession>A0ABD3UB30</accession>
<dbReference type="EMBL" id="JBJQND010000016">
    <property type="protein sequence ID" value="KAL3846707.1"/>
    <property type="molecule type" value="Genomic_DNA"/>
</dbReference>
<dbReference type="PANTHER" id="PTHR24289:SF20">
    <property type="entry name" value="STEROID 17-ALPHA-HYDROXYLASE_17,20 LYASE"/>
    <property type="match status" value="1"/>
</dbReference>
<reference evidence="16 17" key="1">
    <citation type="submission" date="2024-11" db="EMBL/GenBank/DDBJ databases">
        <title>Chromosome-level genome assembly of the freshwater bivalve Anodonta woodiana.</title>
        <authorList>
            <person name="Chen X."/>
        </authorList>
    </citation>
    <scope>NUCLEOTIDE SEQUENCE [LARGE SCALE GENOMIC DNA]</scope>
    <source>
        <strain evidence="16">MN2024</strain>
        <tissue evidence="16">Gills</tissue>
    </source>
</reference>
<evidence type="ECO:0000256" key="8">
    <source>
        <dbReference type="ARBA" id="ARBA00022848"/>
    </source>
</evidence>
<keyword evidence="5 13" id="KW-0349">Heme</keyword>
<keyword evidence="6 13" id="KW-0479">Metal-binding</keyword>
<dbReference type="GO" id="GO:0005789">
    <property type="term" value="C:endoplasmic reticulum membrane"/>
    <property type="evidence" value="ECO:0007669"/>
    <property type="project" value="UniProtKB-SubCell"/>
</dbReference>
<gene>
    <name evidence="16" type="ORF">ACJMK2_017674</name>
</gene>
<evidence type="ECO:0000256" key="11">
    <source>
        <dbReference type="ARBA" id="ARBA00023033"/>
    </source>
</evidence>
<keyword evidence="12 15" id="KW-0472">Membrane</keyword>
<keyword evidence="9 14" id="KW-0560">Oxidoreductase</keyword>
<dbReference type="PRINTS" id="PR00385">
    <property type="entry name" value="P450"/>
</dbReference>
<comment type="similarity">
    <text evidence="4 14">Belongs to the cytochrome P450 family.</text>
</comment>
<evidence type="ECO:0000256" key="2">
    <source>
        <dbReference type="ARBA" id="ARBA00004174"/>
    </source>
</evidence>
<evidence type="ECO:0000256" key="15">
    <source>
        <dbReference type="SAM" id="Phobius"/>
    </source>
</evidence>
<dbReference type="SUPFAM" id="SSF48264">
    <property type="entry name" value="Cytochrome P450"/>
    <property type="match status" value="1"/>
</dbReference>
<feature type="transmembrane region" description="Helical" evidence="15">
    <location>
        <begin position="12"/>
        <end position="30"/>
    </location>
</feature>
<name>A0ABD3UB30_SINWO</name>
<comment type="subcellular location">
    <subcellularLocation>
        <location evidence="3">Endoplasmic reticulum membrane</location>
        <topology evidence="3">Peripheral membrane protein</topology>
    </subcellularLocation>
    <subcellularLocation>
        <location evidence="2">Microsome membrane</location>
        <topology evidence="2">Peripheral membrane protein</topology>
    </subcellularLocation>
</comment>
<comment type="cofactor">
    <cofactor evidence="1 13">
        <name>heme</name>
        <dbReference type="ChEBI" id="CHEBI:30413"/>
    </cofactor>
</comment>
<dbReference type="FunFam" id="1.10.630.10:FF:000238">
    <property type="entry name" value="Cytochrome P450 2A6"/>
    <property type="match status" value="1"/>
</dbReference>